<comment type="caution">
    <text evidence="1">The sequence shown here is derived from an EMBL/GenBank/DDBJ whole genome shotgun (WGS) entry which is preliminary data.</text>
</comment>
<dbReference type="Proteomes" id="UP001057402">
    <property type="component" value="Chromosome 6"/>
</dbReference>
<gene>
    <name evidence="1" type="ORF">MLD38_020505</name>
</gene>
<sequence length="1115" mass="122196">MSPAPAHYDDCSVSGCQAATDQASYRFAAADSPGKMAEGVTVDEPTVPYEGGGFLEDGVFETQVLDQFEENQLVGFDCETQMVDFEEGLGNVQTQVLDQFEETQLANFECETPVVDFEEGLGNVQTQVLDQFQETQLVNFDCETQVVDFEEGLGCVQTQVLDQFQETQFVNFECETHVADFGEDLGNVQTQVLDQFQETQVVNFECKKQVVDFDEGHENVQTQVLDQFEVVADSGSEDEDEGEGTGGSETEVLGLSSDELGDENTSGKIRSGSCDEQVTGNSLKSMSVEKRDHSGISYDGHSSSGSVRRGFTSVRSASMRASGLAARTLHMGESGSCSLPNNEHSLEGEKNACVQAEVHRDEGLMNLNGMKCKVGSSAVRKLFSEHDDLDSPDDIPERKDASLGVTPPAGLSYVDSQEPGDLSQEKALEFVDKFVKDNVEESPIKIPSSMTSQEKPLPISGVKGQYILARNANMATPGETYVFNWDDSREDEGGGDLFCRRKEEFFHGVSIHNPSMTDPINWKRRLGETGDKAKPSTIPCKRKRVSTFNSGAKLFMDKGSNETSKKVIGYQCSEHFDVDSSGGHLKAAFDDATVQVMPQAGPDTQMAAEAMEELCMGVTLIDNPSNDSSYDFVRNLKKGVQKQTLDYASPRTTLYSVDNGSPAKRSSIFQKKRSKKSKEPQCFDIKSDGSSKIVLGIAAKKNIQAMASYNSKEQLGEKGGMYLLTGDGLSVEKRTRSSLAAGEVSRAISGESVLKRKRTRSVRNKNQRRDASCKEVRQKGNSELVSDESCELRNAKRSANSAGVIDAGIDSPRIKSKGCIPATVVTPDNSAKPPKSVSPLCAGDEYLKQSCRKNLCTASLMKEIRSLTSSASDASPDCKPLRRRRDMTGFCVLFSQHLDDDTVKQQKKILGRLGASTASSIEAATHFVADEFVRTRNMLEAIASGKPVVTNLWLESCGQACCFLDEKNYILRDTKKEKQFGFSMPGSLARASQRPLLQGKKVLITPNTKPGKETISNLVKAVKGQPIERIGRSGLKDGQVPDDLLILSCEDDYETCLPFLEKGAPIYSSELLLNGIVTQRLEYERHRLFADHVRRTRSTTWVKKGGKNFVPLLKT</sequence>
<organism evidence="1 2">
    <name type="scientific">Melastoma candidum</name>
    <dbReference type="NCBI Taxonomy" id="119954"/>
    <lineage>
        <taxon>Eukaryota</taxon>
        <taxon>Viridiplantae</taxon>
        <taxon>Streptophyta</taxon>
        <taxon>Embryophyta</taxon>
        <taxon>Tracheophyta</taxon>
        <taxon>Spermatophyta</taxon>
        <taxon>Magnoliopsida</taxon>
        <taxon>eudicotyledons</taxon>
        <taxon>Gunneridae</taxon>
        <taxon>Pentapetalae</taxon>
        <taxon>rosids</taxon>
        <taxon>malvids</taxon>
        <taxon>Myrtales</taxon>
        <taxon>Melastomataceae</taxon>
        <taxon>Melastomatoideae</taxon>
        <taxon>Melastomateae</taxon>
        <taxon>Melastoma</taxon>
    </lineage>
</organism>
<keyword evidence="2" id="KW-1185">Reference proteome</keyword>
<accession>A0ACB9QD41</accession>
<dbReference type="EMBL" id="CM042885">
    <property type="protein sequence ID" value="KAI4364409.1"/>
    <property type="molecule type" value="Genomic_DNA"/>
</dbReference>
<reference evidence="2" key="1">
    <citation type="journal article" date="2023" name="Front. Plant Sci.">
        <title>Chromosomal-level genome assembly of Melastoma candidum provides insights into trichome evolution.</title>
        <authorList>
            <person name="Zhong Y."/>
            <person name="Wu W."/>
            <person name="Sun C."/>
            <person name="Zou P."/>
            <person name="Liu Y."/>
            <person name="Dai S."/>
            <person name="Zhou R."/>
        </authorList>
    </citation>
    <scope>NUCLEOTIDE SEQUENCE [LARGE SCALE GENOMIC DNA]</scope>
</reference>
<protein>
    <submittedName>
        <fullName evidence="1">Uncharacterized protein</fullName>
    </submittedName>
</protein>
<evidence type="ECO:0000313" key="2">
    <source>
        <dbReference type="Proteomes" id="UP001057402"/>
    </source>
</evidence>
<proteinExistence type="predicted"/>
<evidence type="ECO:0000313" key="1">
    <source>
        <dbReference type="EMBL" id="KAI4364409.1"/>
    </source>
</evidence>
<name>A0ACB9QD41_9MYRT</name>